<accession>A0A6N2R6Y3</accession>
<gene>
    <name evidence="2" type="ORF">CNLFYP112_00008</name>
</gene>
<organism evidence="2">
    <name type="scientific">[Clostridium] nexile</name>
    <dbReference type="NCBI Taxonomy" id="29361"/>
    <lineage>
        <taxon>Bacteria</taxon>
        <taxon>Bacillati</taxon>
        <taxon>Bacillota</taxon>
        <taxon>Clostridia</taxon>
        <taxon>Lachnospirales</taxon>
        <taxon>Lachnospiraceae</taxon>
        <taxon>Tyzzerella</taxon>
    </lineage>
</organism>
<dbReference type="GO" id="GO:0016740">
    <property type="term" value="F:transferase activity"/>
    <property type="evidence" value="ECO:0007669"/>
    <property type="project" value="UniProtKB-KW"/>
</dbReference>
<sequence length="375" mass="43794">MKKVGIITHYYGSQNYGGLLQAYALCKKLNALGYDAEQIQYIHKDVGEPNNAVRKWSTNRIANALKIRISRVKEKDFFSNMKKRSKAIEEFRKNIPHSFEIYSKDTISQSNDLYDAFITGSDQVWNMDWYDEAYFLKFVENKPKYSYAASVGTNELTTERKKLFKENLMDYTKISVREKDSVELLQPLTKVEVQYVLDPTLLLAKNEWDEICLGKRIQEKYLFCYFLGEGIVERQLAREYADAHELKIVTLPFLNGQKRKCDEKFGDVKLYDVSPGEFVSLIKYSDCVFTDSFHACVFSNIYEKNFFVFPRSGADKMSNRITSLISLFHNQERFCDSSEKQSMEYINSIGNAHVYRKSIDEEIEKSIIFLKEIKD</sequence>
<dbReference type="EMBL" id="CACRTG010000001">
    <property type="protein sequence ID" value="VYS76516.1"/>
    <property type="molecule type" value="Genomic_DNA"/>
</dbReference>
<evidence type="ECO:0000259" key="1">
    <source>
        <dbReference type="Pfam" id="PF04230"/>
    </source>
</evidence>
<protein>
    <submittedName>
        <fullName evidence="2">Polysaccharide pyruvyl transferase</fullName>
    </submittedName>
</protein>
<dbReference type="Pfam" id="PF04230">
    <property type="entry name" value="PS_pyruv_trans"/>
    <property type="match status" value="1"/>
</dbReference>
<dbReference type="AlphaFoldDB" id="A0A6N2R6Y3"/>
<keyword evidence="2" id="KW-0808">Transferase</keyword>
<dbReference type="InterPro" id="IPR007345">
    <property type="entry name" value="Polysacch_pyruvyl_Trfase"/>
</dbReference>
<feature type="domain" description="Polysaccharide pyruvyl transferase" evidence="1">
    <location>
        <begin position="15"/>
        <end position="311"/>
    </location>
</feature>
<proteinExistence type="predicted"/>
<reference evidence="2" key="1">
    <citation type="submission" date="2019-11" db="EMBL/GenBank/DDBJ databases">
        <authorList>
            <person name="Feng L."/>
        </authorList>
    </citation>
    <scope>NUCLEOTIDE SEQUENCE</scope>
    <source>
        <strain evidence="2">CnexileLFYP112</strain>
    </source>
</reference>
<evidence type="ECO:0000313" key="2">
    <source>
        <dbReference type="EMBL" id="VYS76516.1"/>
    </source>
</evidence>
<name>A0A6N2R6Y3_9FIRM</name>